<name>A0A1S4LPV5_IXOSC</name>
<dbReference type="VEuPathDB" id="VectorBase:ISCI017403"/>
<reference evidence="3" key="1">
    <citation type="submission" date="2008-03" db="EMBL/GenBank/DDBJ databases">
        <title>Annotation of Ixodes scapularis.</title>
        <authorList>
            <consortium name="Ixodes scapularis Genome Project Consortium"/>
            <person name="Caler E."/>
            <person name="Hannick L.I."/>
            <person name="Bidwell S."/>
            <person name="Joardar V."/>
            <person name="Thiagarajan M."/>
            <person name="Amedeo P."/>
            <person name="Galinsky K.J."/>
            <person name="Schobel S."/>
            <person name="Inman J."/>
            <person name="Hostetler J."/>
            <person name="Miller J."/>
            <person name="Hammond M."/>
            <person name="Megy K."/>
            <person name="Lawson D."/>
            <person name="Kodira C."/>
            <person name="Sutton G."/>
            <person name="Meyer J."/>
            <person name="Hill C.A."/>
            <person name="Birren B."/>
            <person name="Nene V."/>
            <person name="Collins F."/>
            <person name="Alarcon-Chaidez F."/>
            <person name="Wikel S."/>
            <person name="Strausberg R."/>
        </authorList>
    </citation>
    <scope>NUCLEOTIDE SEQUENCE [LARGE SCALE GENOMIC DNA]</scope>
    <source>
        <strain evidence="3">Wikel</strain>
    </source>
</reference>
<feature type="domain" description="Ig-like" evidence="1">
    <location>
        <begin position="172"/>
        <end position="270"/>
    </location>
</feature>
<feature type="domain" description="Ig-like" evidence="1">
    <location>
        <begin position="49"/>
        <end position="163"/>
    </location>
</feature>
<dbReference type="OrthoDB" id="6343941at2759"/>
<dbReference type="EnsemblMetazoa" id="ISCW017403-RA">
    <property type="protein sequence ID" value="ISCW017403-PA"/>
    <property type="gene ID" value="ISCW017403"/>
</dbReference>
<gene>
    <name evidence="2" type="primary">8026876</name>
</gene>
<evidence type="ECO:0000313" key="2">
    <source>
        <dbReference type="EnsemblMetazoa" id="ISCW017403-PA"/>
    </source>
</evidence>
<evidence type="ECO:0000259" key="1">
    <source>
        <dbReference type="PROSITE" id="PS50835"/>
    </source>
</evidence>
<dbReference type="PANTHER" id="PTHR21261:SF15">
    <property type="entry name" value="BEATEN PATH IIIA, ISOFORM D-RELATED"/>
    <property type="match status" value="1"/>
</dbReference>
<dbReference type="PANTHER" id="PTHR21261">
    <property type="entry name" value="BEAT PROTEIN"/>
    <property type="match status" value="1"/>
</dbReference>
<dbReference type="STRING" id="6945.B7PA78"/>
<dbReference type="InterPro" id="IPR007110">
    <property type="entry name" value="Ig-like_dom"/>
</dbReference>
<dbReference type="PaxDb" id="6945-B7PA78"/>
<dbReference type="SUPFAM" id="SSF48726">
    <property type="entry name" value="Immunoglobulin"/>
    <property type="match status" value="1"/>
</dbReference>
<accession>A0A1S4LPV5</accession>
<organism evidence="2 3">
    <name type="scientific">Ixodes scapularis</name>
    <name type="common">Black-legged tick</name>
    <name type="synonym">Deer tick</name>
    <dbReference type="NCBI Taxonomy" id="6945"/>
    <lineage>
        <taxon>Eukaryota</taxon>
        <taxon>Metazoa</taxon>
        <taxon>Ecdysozoa</taxon>
        <taxon>Arthropoda</taxon>
        <taxon>Chelicerata</taxon>
        <taxon>Arachnida</taxon>
        <taxon>Acari</taxon>
        <taxon>Parasitiformes</taxon>
        <taxon>Ixodida</taxon>
        <taxon>Ixodoidea</taxon>
        <taxon>Ixodidae</taxon>
        <taxon>Ixodinae</taxon>
        <taxon>Ixodes</taxon>
    </lineage>
</organism>
<dbReference type="EMBL" id="ABJB010128107">
    <property type="status" value="NOT_ANNOTATED_CDS"/>
    <property type="molecule type" value="Genomic_DNA"/>
</dbReference>
<dbReference type="PROSITE" id="PS50835">
    <property type="entry name" value="IG_LIKE"/>
    <property type="match status" value="2"/>
</dbReference>
<evidence type="ECO:0000313" key="3">
    <source>
        <dbReference type="Proteomes" id="UP000001555"/>
    </source>
</evidence>
<reference evidence="2" key="2">
    <citation type="submission" date="2020-05" db="UniProtKB">
        <authorList>
            <consortium name="EnsemblMetazoa"/>
        </authorList>
    </citation>
    <scope>IDENTIFICATION</scope>
    <source>
        <strain evidence="2">wikel</strain>
    </source>
</reference>
<dbReference type="HOGENOM" id="CLU_947581_0_0_1"/>
<protein>
    <submittedName>
        <fullName evidence="2">Beat protein, putative</fullName>
    </submittedName>
</protein>
<dbReference type="VEuPathDB" id="VectorBase:ISCW017403"/>
<proteinExistence type="predicted"/>
<sequence>MQRSNRTSVLLENVNQAAKGEYSCEIASGAPHFRTVMGNGSITVIHKAPGRSSAELRLVSVDAPPYAFLGGSAKLRCRFELGNAPLYSVKWYKGNHEIFRYVPNEQPPEKVFPLRGVTVNVAESDVSSVLLEQLALSSGGPYRCEVSGGAPFFHHVSGERDLNVIALPEEGPKIKGAQTHYDIGDTVGVNCFAPASKPGVNFRWFLNDLPAEPPKFVITNLATLHDDGLESSASRISFVISEDQFAKGTASIRCVAEIPGMYMRAYQTISSGEDPPVSARQPQLRLLMMTVSRS</sequence>
<dbReference type="EMBL" id="ABJB011025878">
    <property type="status" value="NOT_ANNOTATED_CDS"/>
    <property type="molecule type" value="Genomic_DNA"/>
</dbReference>
<dbReference type="InterPro" id="IPR013783">
    <property type="entry name" value="Ig-like_fold"/>
</dbReference>
<dbReference type="InterPro" id="IPR036179">
    <property type="entry name" value="Ig-like_dom_sf"/>
</dbReference>
<dbReference type="Gene3D" id="2.60.40.10">
    <property type="entry name" value="Immunoglobulins"/>
    <property type="match status" value="1"/>
</dbReference>
<dbReference type="VEuPathDB" id="VectorBase:ISCP_005075"/>
<dbReference type="Proteomes" id="UP000001555">
    <property type="component" value="Unassembled WGS sequence"/>
</dbReference>
<dbReference type="EMBL" id="ABJB011034873">
    <property type="status" value="NOT_ANNOTATED_CDS"/>
    <property type="molecule type" value="Genomic_DNA"/>
</dbReference>
<keyword evidence="3" id="KW-1185">Reference proteome</keyword>